<keyword evidence="3" id="KW-1185">Reference proteome</keyword>
<reference evidence="2 3" key="1">
    <citation type="submission" date="2023-10" db="EMBL/GenBank/DDBJ databases">
        <title>Complete Genome Sequence of Limnobacter thiooxidans CS-K2T, Isolated from freshwater lake sediments in Bavaria, Germany.</title>
        <authorList>
            <person name="Naruki M."/>
            <person name="Watanabe A."/>
            <person name="Warashina T."/>
            <person name="Morita T."/>
            <person name="Arakawa K."/>
        </authorList>
    </citation>
    <scope>NUCLEOTIDE SEQUENCE [LARGE SCALE GENOMIC DNA]</scope>
    <source>
        <strain evidence="2 3">CS-K2</strain>
    </source>
</reference>
<dbReference type="KEGG" id="lto:RGQ30_02990"/>
<name>A0AA86IX94_9BURK</name>
<evidence type="ECO:0008006" key="4">
    <source>
        <dbReference type="Google" id="ProtNLM"/>
    </source>
</evidence>
<organism evidence="2 3">
    <name type="scientific">Limnobacter thiooxidans</name>
    <dbReference type="NCBI Taxonomy" id="131080"/>
    <lineage>
        <taxon>Bacteria</taxon>
        <taxon>Pseudomonadati</taxon>
        <taxon>Pseudomonadota</taxon>
        <taxon>Betaproteobacteria</taxon>
        <taxon>Burkholderiales</taxon>
        <taxon>Burkholderiaceae</taxon>
        <taxon>Limnobacter</taxon>
    </lineage>
</organism>
<dbReference type="PROSITE" id="PS51257">
    <property type="entry name" value="PROKAR_LIPOPROTEIN"/>
    <property type="match status" value="1"/>
</dbReference>
<dbReference type="AlphaFoldDB" id="A0AA86IX94"/>
<sequence length="133" mass="14409">MIEIASKFSRLTLITIASVLATACVAIVPTPSKTEGDGSQNIPPATLCNIEGKQVQDLSDGTTKATITQSCEETVVLIQNLHDKHPKRCRVSTGKNITELYIMPGESRTLTQTGPVERDAVQLGCVNDWNRTK</sequence>
<dbReference type="RefSeq" id="WP_130558663.1">
    <property type="nucleotide sequence ID" value="NZ_AP028947.1"/>
</dbReference>
<proteinExistence type="predicted"/>
<evidence type="ECO:0000313" key="2">
    <source>
        <dbReference type="EMBL" id="BET24798.1"/>
    </source>
</evidence>
<dbReference type="EMBL" id="AP028947">
    <property type="protein sequence ID" value="BET24798.1"/>
    <property type="molecule type" value="Genomic_DNA"/>
</dbReference>
<dbReference type="Proteomes" id="UP001329151">
    <property type="component" value="Chromosome"/>
</dbReference>
<gene>
    <name evidence="2" type="ORF">RGQ30_02990</name>
</gene>
<evidence type="ECO:0000256" key="1">
    <source>
        <dbReference type="SAM" id="SignalP"/>
    </source>
</evidence>
<evidence type="ECO:0000313" key="3">
    <source>
        <dbReference type="Proteomes" id="UP001329151"/>
    </source>
</evidence>
<accession>A0AA86IX94</accession>
<keyword evidence="1" id="KW-0732">Signal</keyword>
<feature type="chain" id="PRO_5041707500" description="Lipoprotein" evidence="1">
    <location>
        <begin position="24"/>
        <end position="133"/>
    </location>
</feature>
<feature type="signal peptide" evidence="1">
    <location>
        <begin position="1"/>
        <end position="23"/>
    </location>
</feature>
<protein>
    <recommendedName>
        <fullName evidence="4">Lipoprotein</fullName>
    </recommendedName>
</protein>